<dbReference type="PANTHER" id="PTHR30069:SF29">
    <property type="entry name" value="HEMOGLOBIN AND HEMOGLOBIN-HAPTOGLOBIN-BINDING PROTEIN 1-RELATED"/>
    <property type="match status" value="1"/>
</dbReference>
<dbReference type="RefSeq" id="WP_068356341.1">
    <property type="nucleotide sequence ID" value="NZ_CP019337.1"/>
</dbReference>
<dbReference type="Gene3D" id="2.40.170.20">
    <property type="entry name" value="TonB-dependent receptor, beta-barrel domain"/>
    <property type="match status" value="1"/>
</dbReference>
<keyword evidence="4 10" id="KW-0812">Transmembrane</keyword>
<dbReference type="Pfam" id="PF13715">
    <property type="entry name" value="CarbopepD_reg_2"/>
    <property type="match status" value="1"/>
</dbReference>
<comment type="similarity">
    <text evidence="10 11">Belongs to the TonB-dependent receptor family.</text>
</comment>
<dbReference type="PANTHER" id="PTHR30069">
    <property type="entry name" value="TONB-DEPENDENT OUTER MEMBRANE RECEPTOR"/>
    <property type="match status" value="1"/>
</dbReference>
<organism evidence="14 15">
    <name type="scientific">Polaribacter reichenbachii</name>
    <dbReference type="NCBI Taxonomy" id="996801"/>
    <lineage>
        <taxon>Bacteria</taxon>
        <taxon>Pseudomonadati</taxon>
        <taxon>Bacteroidota</taxon>
        <taxon>Flavobacteriia</taxon>
        <taxon>Flavobacteriales</taxon>
        <taxon>Flavobacteriaceae</taxon>
    </lineage>
</organism>
<evidence type="ECO:0000259" key="12">
    <source>
        <dbReference type="Pfam" id="PF00593"/>
    </source>
</evidence>
<dbReference type="InterPro" id="IPR023996">
    <property type="entry name" value="TonB-dep_OMP_SusC/RagA"/>
</dbReference>
<gene>
    <name evidence="14" type="ORF">LPB301_01465</name>
</gene>
<dbReference type="STRING" id="996801.BW723_08025"/>
<dbReference type="InterPro" id="IPR008969">
    <property type="entry name" value="CarboxyPept-like_regulatory"/>
</dbReference>
<proteinExistence type="inferred from homology"/>
<protein>
    <submittedName>
        <fullName evidence="14">SusC/RagA family TonB-linked outer membrane protein</fullName>
    </submittedName>
</protein>
<dbReference type="InterPro" id="IPR012910">
    <property type="entry name" value="Plug_dom"/>
</dbReference>
<evidence type="ECO:0000256" key="9">
    <source>
        <dbReference type="ARBA" id="ARBA00023237"/>
    </source>
</evidence>
<dbReference type="GO" id="GO:0009279">
    <property type="term" value="C:cell outer membrane"/>
    <property type="evidence" value="ECO:0007669"/>
    <property type="project" value="UniProtKB-SubCell"/>
</dbReference>
<keyword evidence="2 10" id="KW-0813">Transport</keyword>
<accession>A0A1B8U6X2</accession>
<keyword evidence="3 10" id="KW-1134">Transmembrane beta strand</keyword>
<evidence type="ECO:0000313" key="14">
    <source>
        <dbReference type="EMBL" id="OBY67633.1"/>
    </source>
</evidence>
<evidence type="ECO:0000256" key="2">
    <source>
        <dbReference type="ARBA" id="ARBA00022448"/>
    </source>
</evidence>
<dbReference type="InterPro" id="IPR023997">
    <property type="entry name" value="TonB-dep_OMP_SusC/RagA_CS"/>
</dbReference>
<name>A0A1B8U6X2_9FLAO</name>
<dbReference type="NCBIfam" id="TIGR04057">
    <property type="entry name" value="SusC_RagA_signa"/>
    <property type="match status" value="1"/>
</dbReference>
<evidence type="ECO:0000256" key="11">
    <source>
        <dbReference type="RuleBase" id="RU003357"/>
    </source>
</evidence>
<keyword evidence="6 11" id="KW-0798">TonB box</keyword>
<dbReference type="OrthoDB" id="9768177at2"/>
<keyword evidence="5" id="KW-0732">Signal</keyword>
<dbReference type="KEGG" id="prn:BW723_08025"/>
<keyword evidence="15" id="KW-1185">Reference proteome</keyword>
<dbReference type="InterPro" id="IPR036942">
    <property type="entry name" value="Beta-barrel_TonB_sf"/>
</dbReference>
<evidence type="ECO:0000256" key="6">
    <source>
        <dbReference type="ARBA" id="ARBA00023077"/>
    </source>
</evidence>
<dbReference type="NCBIfam" id="TIGR04056">
    <property type="entry name" value="OMP_RagA_SusC"/>
    <property type="match status" value="1"/>
</dbReference>
<keyword evidence="8" id="KW-0675">Receptor</keyword>
<reference evidence="15" key="1">
    <citation type="submission" date="2016-02" db="EMBL/GenBank/DDBJ databases">
        <title>Paenibacillus sp. LPB0068, isolated from Crassostrea gigas.</title>
        <authorList>
            <person name="Shin S.-K."/>
            <person name="Yi H."/>
        </authorList>
    </citation>
    <scope>NUCLEOTIDE SEQUENCE [LARGE SCALE GENOMIC DNA]</scope>
    <source>
        <strain evidence="15">KCTC 23969</strain>
    </source>
</reference>
<comment type="caution">
    <text evidence="14">The sequence shown here is derived from an EMBL/GenBank/DDBJ whole genome shotgun (WGS) entry which is preliminary data.</text>
</comment>
<evidence type="ECO:0000256" key="3">
    <source>
        <dbReference type="ARBA" id="ARBA00022452"/>
    </source>
</evidence>
<keyword evidence="7 10" id="KW-0472">Membrane</keyword>
<evidence type="ECO:0000256" key="4">
    <source>
        <dbReference type="ARBA" id="ARBA00022692"/>
    </source>
</evidence>
<dbReference type="PROSITE" id="PS52016">
    <property type="entry name" value="TONB_DEPENDENT_REC_3"/>
    <property type="match status" value="1"/>
</dbReference>
<dbReference type="Pfam" id="PF00593">
    <property type="entry name" value="TonB_dep_Rec_b-barrel"/>
    <property type="match status" value="1"/>
</dbReference>
<dbReference type="SUPFAM" id="SSF56935">
    <property type="entry name" value="Porins"/>
    <property type="match status" value="1"/>
</dbReference>
<dbReference type="InterPro" id="IPR039426">
    <property type="entry name" value="TonB-dep_rcpt-like"/>
</dbReference>
<dbReference type="AlphaFoldDB" id="A0A1B8U6X2"/>
<feature type="domain" description="TonB-dependent receptor-like beta-barrel" evidence="12">
    <location>
        <begin position="458"/>
        <end position="907"/>
    </location>
</feature>
<sequence length="1064" mass="117590">MKSIFMWIFMLSISITFSQTKISGTITDKISGEKIPFVNVVSSLGIGTTSNDNGQYEINISSEDKKLIFSFLGYKTQEVSIDNRLVINVQLEESATSLNEVVVTALGLNRRTKELGYVVQEIKAKDVADVKTVNFLDNLSGKLAGVTISQGATGVGSSSKITIRGEASFSNNNPLFIVDGTPINNNSVFNFTNEAAAGFQEIDFGNGAMEVNPDDIESITVLKGPSAAALYGTRASNGVIVIKTKDGSKKKGLGISINSSITFDAAFRLPDFQNEFGQGNSGQFEYIDGLGGGINDNITYSWGPRLEAGNLVNQFDSPVTLPDGTVVRGGDTSLYTGLPITPTLFKSNSDNLKDFYQTGVTIINNIAINDSFNRGAYRLSLTDLSSESIIPGVNLDRKTAALKLNFNPTEKTKITTSFSYVNSKSDNRLANGYGSENANYSLVAWGPRSLNIDSLRDYWQPGLDGVQQYSFNYTFFDNPFFILHENTNSFNRDRVFGNVAINHKIIENLSIALRSGMDYSSEIRAFKRNFSSNRFKNGAYAEHDVFYREINTDFLINYNNNFGDISFDISLGGNRLDQNASTKQTQTTNLAQPGIFSLNNAASPIEVFEFESKKRINSIYGIAKLGYKDYLFLDITGRNDWSSALATPFSVDGTSFFYPSVSTSFILSNYTDLPENISFAKLRASVAQVGNDTDPYQTSGAFVSQTTFNGQATFSNQDFIPNSNLKPEITTSYELGADLRFFKDRLNIDFTYYHATTKDQIISLPIPISSGYNQQVINGGKVNTSGVEIILGGKPIRNENFKWNTIFNFATNKSIIKNLPQNDGRLTLAYSRIYDSANQTVWFQVEEGGQIGDMYGTGYEKNANGEFLLDDDGRYIANNELIKIGNYNPDFTLGWNNSFSYKNWNANFLFDWRQGGEIVSRTRALGNVGGQLAETAYRPEAGIVAQGVNINTGLANTVAVTAESYYRQFYDRNHEENNVYDASFLKLRQFSIGYVLELNEGFLGLKNPSTMNFSFIGNNLFVITENPHFDPEQVAVQGNGFVSGVEDMSYATSRSLGFKVSFNF</sequence>
<evidence type="ECO:0000256" key="8">
    <source>
        <dbReference type="ARBA" id="ARBA00023170"/>
    </source>
</evidence>
<dbReference type="GO" id="GO:0015344">
    <property type="term" value="F:siderophore uptake transmembrane transporter activity"/>
    <property type="evidence" value="ECO:0007669"/>
    <property type="project" value="TreeGrafter"/>
</dbReference>
<evidence type="ECO:0000256" key="7">
    <source>
        <dbReference type="ARBA" id="ARBA00023136"/>
    </source>
</evidence>
<dbReference type="SUPFAM" id="SSF49464">
    <property type="entry name" value="Carboxypeptidase regulatory domain-like"/>
    <property type="match status" value="1"/>
</dbReference>
<dbReference type="EMBL" id="LSFL01000003">
    <property type="protein sequence ID" value="OBY67633.1"/>
    <property type="molecule type" value="Genomic_DNA"/>
</dbReference>
<dbReference type="Gene3D" id="2.170.130.10">
    <property type="entry name" value="TonB-dependent receptor, plug domain"/>
    <property type="match status" value="1"/>
</dbReference>
<dbReference type="InterPro" id="IPR000531">
    <property type="entry name" value="Beta-barrel_TonB"/>
</dbReference>
<evidence type="ECO:0000256" key="5">
    <source>
        <dbReference type="ARBA" id="ARBA00022729"/>
    </source>
</evidence>
<keyword evidence="9 10" id="KW-0998">Cell outer membrane</keyword>
<comment type="subcellular location">
    <subcellularLocation>
        <location evidence="1 10">Cell outer membrane</location>
        <topology evidence="1 10">Multi-pass membrane protein</topology>
    </subcellularLocation>
</comment>
<feature type="domain" description="TonB-dependent receptor plug" evidence="13">
    <location>
        <begin position="114"/>
        <end position="239"/>
    </location>
</feature>
<evidence type="ECO:0000313" key="15">
    <source>
        <dbReference type="Proteomes" id="UP000092612"/>
    </source>
</evidence>
<evidence type="ECO:0000256" key="10">
    <source>
        <dbReference type="PROSITE-ProRule" id="PRU01360"/>
    </source>
</evidence>
<evidence type="ECO:0000256" key="1">
    <source>
        <dbReference type="ARBA" id="ARBA00004571"/>
    </source>
</evidence>
<dbReference type="GO" id="GO:0044718">
    <property type="term" value="P:siderophore transmembrane transport"/>
    <property type="evidence" value="ECO:0007669"/>
    <property type="project" value="TreeGrafter"/>
</dbReference>
<evidence type="ECO:0000259" key="13">
    <source>
        <dbReference type="Pfam" id="PF07715"/>
    </source>
</evidence>
<dbReference type="Proteomes" id="UP000092612">
    <property type="component" value="Unassembled WGS sequence"/>
</dbReference>
<dbReference type="Pfam" id="PF07715">
    <property type="entry name" value="Plug"/>
    <property type="match status" value="1"/>
</dbReference>
<dbReference type="InterPro" id="IPR037066">
    <property type="entry name" value="Plug_dom_sf"/>
</dbReference>
<dbReference type="Gene3D" id="2.60.40.1120">
    <property type="entry name" value="Carboxypeptidase-like, regulatory domain"/>
    <property type="match status" value="1"/>
</dbReference>